<sequence length="148" mass="16131">MTPLPGPNASSLLQGLGLFAFLWVAFGAFAQAVWLQWWLIPSRLVLWLPLAASCFPWFLATGLVQQAATGRQRFLWWLGQTGALIGGLLLTVVILPQLGFVFILLPLFPLILAILSLVNRSVNLAWAYGVGAALFWGWLLAAGFPLSV</sequence>
<protein>
    <submittedName>
        <fullName evidence="2">Uncharacterized protein</fullName>
    </submittedName>
</protein>
<gene>
    <name evidence="2" type="ORF">QQ91_0011820</name>
</gene>
<feature type="transmembrane region" description="Helical" evidence="1">
    <location>
        <begin position="44"/>
        <end position="63"/>
    </location>
</feature>
<accession>A0ABD4T4W3</accession>
<dbReference type="Proteomes" id="UP000031561">
    <property type="component" value="Unassembled WGS sequence"/>
</dbReference>
<dbReference type="EMBL" id="JTHE03000062">
    <property type="protein sequence ID" value="MCM1983505.1"/>
    <property type="molecule type" value="Genomic_DNA"/>
</dbReference>
<evidence type="ECO:0000256" key="1">
    <source>
        <dbReference type="SAM" id="Phobius"/>
    </source>
</evidence>
<comment type="caution">
    <text evidence="2">The sequence shown here is derived from an EMBL/GenBank/DDBJ whole genome shotgun (WGS) entry which is preliminary data.</text>
</comment>
<keyword evidence="1" id="KW-1133">Transmembrane helix</keyword>
<feature type="transmembrane region" description="Helical" evidence="1">
    <location>
        <begin position="12"/>
        <end position="38"/>
    </location>
</feature>
<reference evidence="2 3" key="1">
    <citation type="journal article" date="2015" name="Genome Announc.">
        <title>Draft Genome Sequence of Filamentous Marine Cyanobacterium Lyngbya confervoides Strain BDU141951.</title>
        <authorList>
            <person name="Chandrababunaidu M.M."/>
            <person name="Sen D."/>
            <person name="Tripathy S."/>
        </authorList>
    </citation>
    <scope>NUCLEOTIDE SEQUENCE [LARGE SCALE GENOMIC DNA]</scope>
    <source>
        <strain evidence="2 3">BDU141951</strain>
    </source>
</reference>
<keyword evidence="1" id="KW-0812">Transmembrane</keyword>
<proteinExistence type="predicted"/>
<feature type="transmembrane region" description="Helical" evidence="1">
    <location>
        <begin position="100"/>
        <end position="118"/>
    </location>
</feature>
<dbReference type="AlphaFoldDB" id="A0ABD4T4W3"/>
<dbReference type="RefSeq" id="WP_236096165.1">
    <property type="nucleotide sequence ID" value="NZ_JTHE03000062.1"/>
</dbReference>
<keyword evidence="1" id="KW-0472">Membrane</keyword>
<name>A0ABD4T4W3_9CYAN</name>
<evidence type="ECO:0000313" key="2">
    <source>
        <dbReference type="EMBL" id="MCM1983505.1"/>
    </source>
</evidence>
<evidence type="ECO:0000313" key="3">
    <source>
        <dbReference type="Proteomes" id="UP000031561"/>
    </source>
</evidence>
<organism evidence="2 3">
    <name type="scientific">Lyngbya confervoides BDU141951</name>
    <dbReference type="NCBI Taxonomy" id="1574623"/>
    <lineage>
        <taxon>Bacteria</taxon>
        <taxon>Bacillati</taxon>
        <taxon>Cyanobacteriota</taxon>
        <taxon>Cyanophyceae</taxon>
        <taxon>Oscillatoriophycideae</taxon>
        <taxon>Oscillatoriales</taxon>
        <taxon>Microcoleaceae</taxon>
        <taxon>Lyngbya</taxon>
    </lineage>
</organism>
<feature type="transmembrane region" description="Helical" evidence="1">
    <location>
        <begin position="125"/>
        <end position="146"/>
    </location>
</feature>
<keyword evidence="3" id="KW-1185">Reference proteome</keyword>
<feature type="transmembrane region" description="Helical" evidence="1">
    <location>
        <begin position="75"/>
        <end position="94"/>
    </location>
</feature>